<reference evidence="1" key="1">
    <citation type="submission" date="2021-09" db="EMBL/GenBank/DDBJ databases">
        <authorList>
            <consortium name="AG Swart"/>
            <person name="Singh M."/>
            <person name="Singh A."/>
            <person name="Seah K."/>
            <person name="Emmerich C."/>
        </authorList>
    </citation>
    <scope>NUCLEOTIDE SEQUENCE</scope>
    <source>
        <strain evidence="1">ATCC30299</strain>
    </source>
</reference>
<name>A0AAU9IZR4_9CILI</name>
<comment type="caution">
    <text evidence="1">The sequence shown here is derived from an EMBL/GenBank/DDBJ whole genome shotgun (WGS) entry which is preliminary data.</text>
</comment>
<protein>
    <submittedName>
        <fullName evidence="1">Uncharacterized protein</fullName>
    </submittedName>
</protein>
<proteinExistence type="predicted"/>
<dbReference type="Proteomes" id="UP001162131">
    <property type="component" value="Unassembled WGS sequence"/>
</dbReference>
<accession>A0AAU9IZR4</accession>
<dbReference type="AlphaFoldDB" id="A0AAU9IZR4"/>
<keyword evidence="2" id="KW-1185">Reference proteome</keyword>
<organism evidence="1 2">
    <name type="scientific">Blepharisma stoltei</name>
    <dbReference type="NCBI Taxonomy" id="1481888"/>
    <lineage>
        <taxon>Eukaryota</taxon>
        <taxon>Sar</taxon>
        <taxon>Alveolata</taxon>
        <taxon>Ciliophora</taxon>
        <taxon>Postciliodesmatophora</taxon>
        <taxon>Heterotrichea</taxon>
        <taxon>Heterotrichida</taxon>
        <taxon>Blepharismidae</taxon>
        <taxon>Blepharisma</taxon>
    </lineage>
</organism>
<dbReference type="EMBL" id="CAJZBQ010000021">
    <property type="protein sequence ID" value="CAG9318639.1"/>
    <property type="molecule type" value="Genomic_DNA"/>
</dbReference>
<evidence type="ECO:0000313" key="1">
    <source>
        <dbReference type="EMBL" id="CAG9318639.1"/>
    </source>
</evidence>
<gene>
    <name evidence="1" type="ORF">BSTOLATCC_MIC22011</name>
</gene>
<evidence type="ECO:0000313" key="2">
    <source>
        <dbReference type="Proteomes" id="UP001162131"/>
    </source>
</evidence>
<sequence length="67" mass="7963">MEEIKDLKKQNIDRPISCNCSNSLITQLLMRTRDLEEKLKRENEAKIIAEKLALKYYNKLIKAGLWR</sequence>